<organism evidence="1 2">
    <name type="scientific">Novosphingobium marinum</name>
    <dbReference type="NCBI Taxonomy" id="1514948"/>
    <lineage>
        <taxon>Bacteria</taxon>
        <taxon>Pseudomonadati</taxon>
        <taxon>Pseudomonadota</taxon>
        <taxon>Alphaproteobacteria</taxon>
        <taxon>Sphingomonadales</taxon>
        <taxon>Sphingomonadaceae</taxon>
        <taxon>Novosphingobium</taxon>
    </lineage>
</organism>
<gene>
    <name evidence="1" type="ORF">FHS75_003259</name>
</gene>
<evidence type="ECO:0000313" key="2">
    <source>
        <dbReference type="Proteomes" id="UP000522081"/>
    </source>
</evidence>
<dbReference type="RefSeq" id="WP_179408713.1">
    <property type="nucleotide sequence ID" value="NZ_BMGF01000011.1"/>
</dbReference>
<sequence>MGEVVTRNRFWERPLDELTREEWEALCDGCGKCCLHKLEDEDTGEFYVTNVACKLLDLKTARCTNYRKRRIYVPDCVRLSRDAVGGYGWLPKSCAYRMRDEGKPLPGWHYLVSGDRDAVHDQGKSVVGKVISEKDAGPIEHHIVWPQEDDE</sequence>
<dbReference type="PANTHER" id="PTHR37421">
    <property type="entry name" value="UPF0260 PROTEIN YCGN"/>
    <property type="match status" value="1"/>
</dbReference>
<dbReference type="PIRSF" id="PIRSF006173">
    <property type="entry name" value="UCP006173"/>
    <property type="match status" value="1"/>
</dbReference>
<accession>A0A7Z0BUB0</accession>
<evidence type="ECO:0000313" key="1">
    <source>
        <dbReference type="EMBL" id="NYH96906.1"/>
    </source>
</evidence>
<dbReference type="NCBIfam" id="NF003507">
    <property type="entry name" value="PRK05170.2-5"/>
    <property type="match status" value="1"/>
</dbReference>
<dbReference type="Proteomes" id="UP000522081">
    <property type="component" value="Unassembled WGS sequence"/>
</dbReference>
<reference evidence="1 2" key="1">
    <citation type="submission" date="2020-07" db="EMBL/GenBank/DDBJ databases">
        <title>Genomic Encyclopedia of Type Strains, Phase IV (KMG-IV): sequencing the most valuable type-strain genomes for metagenomic binning, comparative biology and taxonomic classification.</title>
        <authorList>
            <person name="Goeker M."/>
        </authorList>
    </citation>
    <scope>NUCLEOTIDE SEQUENCE [LARGE SCALE GENOMIC DNA]</scope>
    <source>
        <strain evidence="1 2">DSM 29043</strain>
    </source>
</reference>
<dbReference type="NCBIfam" id="NF003501">
    <property type="entry name" value="PRK05170.1-5"/>
    <property type="match status" value="1"/>
</dbReference>
<dbReference type="InterPro" id="IPR008228">
    <property type="entry name" value="UCP006173"/>
</dbReference>
<comment type="caution">
    <text evidence="1">The sequence shown here is derived from an EMBL/GenBank/DDBJ whole genome shotgun (WGS) entry which is preliminary data.</text>
</comment>
<name>A0A7Z0BUB0_9SPHN</name>
<dbReference type="Pfam" id="PF03692">
    <property type="entry name" value="CxxCxxCC"/>
    <property type="match status" value="1"/>
</dbReference>
<protein>
    <submittedName>
        <fullName evidence="1">Uncharacterized protein</fullName>
    </submittedName>
</protein>
<keyword evidence="2" id="KW-1185">Reference proteome</keyword>
<dbReference type="InterPro" id="IPR005358">
    <property type="entry name" value="Puta_zinc/iron-chelating_dom"/>
</dbReference>
<dbReference type="EMBL" id="JACBZF010000009">
    <property type="protein sequence ID" value="NYH96906.1"/>
    <property type="molecule type" value="Genomic_DNA"/>
</dbReference>
<proteinExistence type="predicted"/>
<dbReference type="AlphaFoldDB" id="A0A7Z0BUB0"/>
<dbReference type="PANTHER" id="PTHR37421:SF1">
    <property type="entry name" value="UPF0260 PROTEIN YCGN"/>
    <property type="match status" value="1"/>
</dbReference>